<dbReference type="Proteomes" id="UP000315577">
    <property type="component" value="Unassembled WGS sequence"/>
</dbReference>
<accession>A0A4R3L8A3</accession>
<dbReference type="EMBL" id="SMAH01000023">
    <property type="protein sequence ID" value="TCS93736.1"/>
    <property type="molecule type" value="Genomic_DNA"/>
</dbReference>
<gene>
    <name evidence="2" type="ORF">EDC36_1236</name>
    <name evidence="3" type="ORF">Tigna_02542</name>
</gene>
<dbReference type="EMBL" id="VJNC01000025">
    <property type="protein sequence ID" value="TSE18449.1"/>
    <property type="molecule type" value="Genomic_DNA"/>
</dbReference>
<keyword evidence="1" id="KW-0472">Membrane</keyword>
<keyword evidence="1" id="KW-0812">Transmembrane</keyword>
<feature type="transmembrane region" description="Helical" evidence="1">
    <location>
        <begin position="30"/>
        <end position="48"/>
    </location>
</feature>
<protein>
    <submittedName>
        <fullName evidence="2">Uncharacterized protein</fullName>
    </submittedName>
</protein>
<evidence type="ECO:0000313" key="4">
    <source>
        <dbReference type="Proteomes" id="UP000295536"/>
    </source>
</evidence>
<name>A0A4R3L8A3_9BURK</name>
<keyword evidence="1" id="KW-1133">Transmembrane helix</keyword>
<evidence type="ECO:0000256" key="1">
    <source>
        <dbReference type="SAM" id="Phobius"/>
    </source>
</evidence>
<evidence type="ECO:0000313" key="5">
    <source>
        <dbReference type="Proteomes" id="UP000315577"/>
    </source>
</evidence>
<dbReference type="AlphaFoldDB" id="A0A4R3L8A3"/>
<sequence>MSLIVEIAGMLGGMMAEYAHSKKWSKIKTFFTASAGFFALFATYVLLFPSDRGVFIGIIVAICLGTVLGLCCIGLMHYYEKYKK</sequence>
<dbReference type="RefSeq" id="WP_132963666.1">
    <property type="nucleotide sequence ID" value="NZ_SMAH01000023.1"/>
</dbReference>
<dbReference type="Proteomes" id="UP000295536">
    <property type="component" value="Unassembled WGS sequence"/>
</dbReference>
<reference evidence="3 5" key="2">
    <citation type="submission" date="2019-07" db="EMBL/GenBank/DDBJ databases">
        <title>Tepidimonas ignava SPS-1037 draft genome.</title>
        <authorList>
            <person name="Da Costa M.S."/>
            <person name="Froufe H.J.C."/>
            <person name="Egas C."/>
            <person name="Albuquerque L."/>
        </authorList>
    </citation>
    <scope>NUCLEOTIDE SEQUENCE [LARGE SCALE GENOMIC DNA]</scope>
    <source>
        <strain evidence="3 5">SPS-1037</strain>
    </source>
</reference>
<evidence type="ECO:0000313" key="3">
    <source>
        <dbReference type="EMBL" id="TSE18449.1"/>
    </source>
</evidence>
<feature type="transmembrane region" description="Helical" evidence="1">
    <location>
        <begin position="54"/>
        <end position="79"/>
    </location>
</feature>
<keyword evidence="5" id="KW-1185">Reference proteome</keyword>
<dbReference type="OrthoDB" id="9864379at2"/>
<organism evidence="2 4">
    <name type="scientific">Tepidimonas ignava</name>
    <dbReference type="NCBI Taxonomy" id="114249"/>
    <lineage>
        <taxon>Bacteria</taxon>
        <taxon>Pseudomonadati</taxon>
        <taxon>Pseudomonadota</taxon>
        <taxon>Betaproteobacteria</taxon>
        <taxon>Burkholderiales</taxon>
        <taxon>Tepidimonas</taxon>
    </lineage>
</organism>
<proteinExistence type="predicted"/>
<reference evidence="2 4" key="1">
    <citation type="submission" date="2019-03" db="EMBL/GenBank/DDBJ databases">
        <title>Genomic Encyclopedia of Type Strains, Phase IV (KMG-IV): sequencing the most valuable type-strain genomes for metagenomic binning, comparative biology and taxonomic classification.</title>
        <authorList>
            <person name="Goeker M."/>
        </authorList>
    </citation>
    <scope>NUCLEOTIDE SEQUENCE [LARGE SCALE GENOMIC DNA]</scope>
    <source>
        <strain evidence="2 4">DSM 12034</strain>
    </source>
</reference>
<comment type="caution">
    <text evidence="2">The sequence shown here is derived from an EMBL/GenBank/DDBJ whole genome shotgun (WGS) entry which is preliminary data.</text>
</comment>
<evidence type="ECO:0000313" key="2">
    <source>
        <dbReference type="EMBL" id="TCS93736.1"/>
    </source>
</evidence>